<name>A0A976RQJ7_9LACO</name>
<dbReference type="SUPFAM" id="SSF51735">
    <property type="entry name" value="NAD(P)-binding Rossmann-fold domains"/>
    <property type="match status" value="1"/>
</dbReference>
<dbReference type="PANTHER" id="PTHR42789">
    <property type="entry name" value="D-ISOMER SPECIFIC 2-HYDROXYACID DEHYDROGENASE FAMILY PROTEIN (AFU_ORTHOLOGUE AFUA_6G10090)"/>
    <property type="match status" value="1"/>
</dbReference>
<evidence type="ECO:0000256" key="3">
    <source>
        <dbReference type="ARBA" id="ARBA00023002"/>
    </source>
</evidence>
<organism evidence="8 9">
    <name type="scientific">Nicoliella spurrieriana</name>
    <dbReference type="NCBI Taxonomy" id="2925830"/>
    <lineage>
        <taxon>Bacteria</taxon>
        <taxon>Bacillati</taxon>
        <taxon>Bacillota</taxon>
        <taxon>Bacilli</taxon>
        <taxon>Lactobacillales</taxon>
        <taxon>Lactobacillaceae</taxon>
        <taxon>Nicoliella</taxon>
    </lineage>
</organism>
<dbReference type="KEGG" id="lbe:MOO44_01160"/>
<geneLocation type="plasmid" evidence="8 9">
    <name>p1unnamed</name>
</geneLocation>
<dbReference type="Pfam" id="PF02826">
    <property type="entry name" value="2-Hacid_dh_C"/>
    <property type="match status" value="1"/>
</dbReference>
<keyword evidence="9" id="KW-1185">Reference proteome</keyword>
<dbReference type="GO" id="GO:0016616">
    <property type="term" value="F:oxidoreductase activity, acting on the CH-OH group of donors, NAD or NADP as acceptor"/>
    <property type="evidence" value="ECO:0007669"/>
    <property type="project" value="InterPro"/>
</dbReference>
<evidence type="ECO:0000313" key="8">
    <source>
        <dbReference type="EMBL" id="UQS85959.1"/>
    </source>
</evidence>
<evidence type="ECO:0000313" key="9">
    <source>
        <dbReference type="Proteomes" id="UP000831181"/>
    </source>
</evidence>
<dbReference type="RefSeq" id="WP_260115768.1">
    <property type="nucleotide sequence ID" value="NZ_CP093360.1"/>
</dbReference>
<dbReference type="Pfam" id="PF00389">
    <property type="entry name" value="2-Hacid_dh"/>
    <property type="match status" value="1"/>
</dbReference>
<dbReference type="SUPFAM" id="SSF52283">
    <property type="entry name" value="Formate/glycerate dehydrogenase catalytic domain-like"/>
    <property type="match status" value="1"/>
</dbReference>
<protein>
    <submittedName>
        <fullName evidence="8">Phosphoglycerate dehydrogenase</fullName>
    </submittedName>
</protein>
<evidence type="ECO:0000256" key="5">
    <source>
        <dbReference type="RuleBase" id="RU003719"/>
    </source>
</evidence>
<gene>
    <name evidence="8" type="ORF">MOO44_01160</name>
</gene>
<evidence type="ECO:0000259" key="6">
    <source>
        <dbReference type="Pfam" id="PF00389"/>
    </source>
</evidence>
<keyword evidence="2" id="KW-0028">Amino-acid biosynthesis</keyword>
<feature type="domain" description="D-isomer specific 2-hydroxyacid dehydrogenase NAD-binding" evidence="7">
    <location>
        <begin position="109"/>
        <end position="278"/>
    </location>
</feature>
<dbReference type="PROSITE" id="PS00065">
    <property type="entry name" value="D_2_HYDROXYACID_DH_1"/>
    <property type="match status" value="1"/>
</dbReference>
<accession>A0A976RQJ7</accession>
<dbReference type="Proteomes" id="UP000831181">
    <property type="component" value="Plasmid p1unnamed"/>
</dbReference>
<dbReference type="PANTHER" id="PTHR42789:SF1">
    <property type="entry name" value="D-ISOMER SPECIFIC 2-HYDROXYACID DEHYDROGENASE FAMILY PROTEIN (AFU_ORTHOLOGUE AFUA_6G10090)"/>
    <property type="match status" value="1"/>
</dbReference>
<dbReference type="InterPro" id="IPR006140">
    <property type="entry name" value="D-isomer_DH_NAD-bd"/>
</dbReference>
<dbReference type="InterPro" id="IPR029753">
    <property type="entry name" value="D-isomer_DH_CS"/>
</dbReference>
<dbReference type="InterPro" id="IPR050857">
    <property type="entry name" value="D-2-hydroxyacid_DH"/>
</dbReference>
<evidence type="ECO:0000259" key="7">
    <source>
        <dbReference type="Pfam" id="PF02826"/>
    </source>
</evidence>
<dbReference type="Gene3D" id="3.40.50.720">
    <property type="entry name" value="NAD(P)-binding Rossmann-like Domain"/>
    <property type="match status" value="2"/>
</dbReference>
<keyword evidence="8" id="KW-0614">Plasmid</keyword>
<dbReference type="CDD" id="cd12172">
    <property type="entry name" value="PGDH_like_2"/>
    <property type="match status" value="1"/>
</dbReference>
<dbReference type="AlphaFoldDB" id="A0A976RQJ7"/>
<dbReference type="InterPro" id="IPR006139">
    <property type="entry name" value="D-isomer_2_OHA_DH_cat_dom"/>
</dbReference>
<dbReference type="InterPro" id="IPR036291">
    <property type="entry name" value="NAD(P)-bd_dom_sf"/>
</dbReference>
<comment type="similarity">
    <text evidence="1 5">Belongs to the D-isomer specific 2-hydroxyacid dehydrogenase family.</text>
</comment>
<reference evidence="8" key="1">
    <citation type="journal article" date="2022" name="Int. J. Syst. Evol. Microbiol.">
        <title>Apilactobacillus apisilvae sp. nov., Nicolia spurrieriana gen. nov. sp. nov., Bombilactobacillus folatiphilus sp. nov. and Bombilactobacillus thymidiniphilus sp. nov., four new lactic acid bacterial isolates from stingless bees Tetragonula carbonaria and Austroplebeia australis.</title>
        <authorList>
            <person name="Oliphant S.A."/>
            <person name="Watson-Haigh N.S."/>
            <person name="Sumby K.M."/>
            <person name="Gardner J."/>
            <person name="Groom S."/>
            <person name="Jiranek V."/>
        </authorList>
    </citation>
    <scope>NUCLEOTIDE SEQUENCE</scope>
    <source>
        <strain evidence="8">SGEP1_A5</strain>
    </source>
</reference>
<dbReference type="PROSITE" id="PS00671">
    <property type="entry name" value="D_2_HYDROXYACID_DH_3"/>
    <property type="match status" value="1"/>
</dbReference>
<keyword evidence="3 5" id="KW-0560">Oxidoreductase</keyword>
<dbReference type="EMBL" id="CP093360">
    <property type="protein sequence ID" value="UQS85959.1"/>
    <property type="molecule type" value="Genomic_DNA"/>
</dbReference>
<dbReference type="FunFam" id="3.40.50.720:FF:000203">
    <property type="entry name" value="D-3-phosphoglycerate dehydrogenase (SerA)"/>
    <property type="match status" value="1"/>
</dbReference>
<dbReference type="GO" id="GO:0051287">
    <property type="term" value="F:NAD binding"/>
    <property type="evidence" value="ECO:0007669"/>
    <property type="project" value="InterPro"/>
</dbReference>
<evidence type="ECO:0000256" key="4">
    <source>
        <dbReference type="ARBA" id="ARBA00023027"/>
    </source>
</evidence>
<dbReference type="GO" id="GO:0008652">
    <property type="term" value="P:amino acid biosynthetic process"/>
    <property type="evidence" value="ECO:0007669"/>
    <property type="project" value="UniProtKB-KW"/>
</dbReference>
<feature type="domain" description="D-isomer specific 2-hydroxyacid dehydrogenase catalytic" evidence="6">
    <location>
        <begin position="16"/>
        <end position="310"/>
    </location>
</feature>
<proteinExistence type="inferred from homology"/>
<dbReference type="InterPro" id="IPR029752">
    <property type="entry name" value="D-isomer_DH_CS1"/>
</dbReference>
<keyword evidence="4" id="KW-0520">NAD</keyword>
<evidence type="ECO:0000256" key="1">
    <source>
        <dbReference type="ARBA" id="ARBA00005854"/>
    </source>
</evidence>
<evidence type="ECO:0000256" key="2">
    <source>
        <dbReference type="ARBA" id="ARBA00022605"/>
    </source>
</evidence>
<sequence length="313" mass="34330">MVKKVLLTPGINRFIHQRMKEHGIEPVVIASQKPADILKFATDVDAIILMSGAFPNAMFDHLHNLKIIARQGIGYNNIDLDVAAAHGVWVTNVPGGNSRAVAEGVINGMLTLARDSYNVSKEMHEGNSAYGSGELVTEVSHKTLGIIGYGSIGQLVAKMAAGFDMDILIYNRTPRDTPYGKMTSKEEIFKRADFVSLHLPATAQTVNMVAMEQFKMMKKSAYLLNLSRGALVNQNDLITALQHREIAGAALDVYETEPLPMDSPLRNLKNAFITPHYAGHTEEAWSKMANQAFDNILNVFAGKKPISPVNEVK</sequence>